<gene>
    <name evidence="4" type="ORF">AABB31_08940</name>
</gene>
<dbReference type="SUPFAM" id="SSF52540">
    <property type="entry name" value="P-loop containing nucleoside triphosphate hydrolases"/>
    <property type="match status" value="1"/>
</dbReference>
<dbReference type="PANTHER" id="PTHR32309">
    <property type="entry name" value="TYROSINE-PROTEIN KINASE"/>
    <property type="match status" value="1"/>
</dbReference>
<evidence type="ECO:0000256" key="1">
    <source>
        <dbReference type="ARBA" id="ARBA00022741"/>
    </source>
</evidence>
<dbReference type="InterPro" id="IPR005702">
    <property type="entry name" value="Wzc-like_C"/>
</dbReference>
<keyword evidence="5" id="KW-1185">Reference proteome</keyword>
<dbReference type="GO" id="GO:0005886">
    <property type="term" value="C:plasma membrane"/>
    <property type="evidence" value="ECO:0007669"/>
    <property type="project" value="TreeGrafter"/>
</dbReference>
<dbReference type="EMBL" id="CP151767">
    <property type="protein sequence ID" value="WZU68968.1"/>
    <property type="molecule type" value="Genomic_DNA"/>
</dbReference>
<accession>A0AAN0MDB7</accession>
<evidence type="ECO:0000313" key="4">
    <source>
        <dbReference type="EMBL" id="WZU68968.1"/>
    </source>
</evidence>
<dbReference type="Proteomes" id="UP001470809">
    <property type="component" value="Chromosome"/>
</dbReference>
<dbReference type="InterPro" id="IPR027417">
    <property type="entry name" value="P-loop_NTPase"/>
</dbReference>
<dbReference type="GO" id="GO:0005524">
    <property type="term" value="F:ATP binding"/>
    <property type="evidence" value="ECO:0007669"/>
    <property type="project" value="UniProtKB-KW"/>
</dbReference>
<dbReference type="GO" id="GO:0004715">
    <property type="term" value="F:non-membrane spanning protein tyrosine kinase activity"/>
    <property type="evidence" value="ECO:0007669"/>
    <property type="project" value="UniProtKB-EC"/>
</dbReference>
<evidence type="ECO:0000256" key="2">
    <source>
        <dbReference type="ARBA" id="ARBA00022840"/>
    </source>
</evidence>
<dbReference type="Gene3D" id="3.40.50.300">
    <property type="entry name" value="P-loop containing nucleotide triphosphate hydrolases"/>
    <property type="match status" value="1"/>
</dbReference>
<dbReference type="EC" id="2.7.10.2" evidence="4"/>
<dbReference type="KEGG" id="yrh:AABB31_08940"/>
<dbReference type="CDD" id="cd05387">
    <property type="entry name" value="BY-kinase"/>
    <property type="match status" value="1"/>
</dbReference>
<dbReference type="AlphaFoldDB" id="A0AAN0MDB7"/>
<dbReference type="PANTHER" id="PTHR32309:SF13">
    <property type="entry name" value="FERRIC ENTEROBACTIN TRANSPORT PROTEIN FEPE"/>
    <property type="match status" value="1"/>
</dbReference>
<evidence type="ECO:0000313" key="5">
    <source>
        <dbReference type="Proteomes" id="UP001470809"/>
    </source>
</evidence>
<protein>
    <submittedName>
        <fullName evidence="4">CpsD/CapB family tyrosine-protein kinase</fullName>
        <ecNumber evidence="4">2.7.10.2</ecNumber>
    </submittedName>
</protein>
<reference evidence="5" key="1">
    <citation type="submission" date="2024-04" db="EMBL/GenBank/DDBJ databases">
        <title>Phylogenomic analyses of a clade within the roseobacter group suggest taxonomic reassignments of species of the genera Aestuariivita, Citreicella, Loktanella, Nautella, Pelagibaca, Ruegeria, Thalassobius, Thiobacimonas and Tropicibacter, and the proposal o.</title>
        <authorList>
            <person name="Jeon C.O."/>
        </authorList>
    </citation>
    <scope>NUCLEOTIDE SEQUENCE [LARGE SCALE GENOMIC DNA]</scope>
    <source>
        <strain evidence="5">SS1-5</strain>
    </source>
</reference>
<dbReference type="InterPro" id="IPR050445">
    <property type="entry name" value="Bact_polysacc_biosynth/exp"/>
</dbReference>
<evidence type="ECO:0000256" key="3">
    <source>
        <dbReference type="SAM" id="MobiDB-lite"/>
    </source>
</evidence>
<keyword evidence="4" id="KW-0808">Transferase</keyword>
<keyword evidence="4" id="KW-0418">Kinase</keyword>
<dbReference type="InterPro" id="IPR033756">
    <property type="entry name" value="YlxH/NBP35"/>
</dbReference>
<dbReference type="Pfam" id="PF10609">
    <property type="entry name" value="ParA"/>
    <property type="match status" value="1"/>
</dbReference>
<organism evidence="4 5">
    <name type="scientific">Yoonia rhodophyticola</name>
    <dbReference type="NCBI Taxonomy" id="3137370"/>
    <lineage>
        <taxon>Bacteria</taxon>
        <taxon>Pseudomonadati</taxon>
        <taxon>Pseudomonadota</taxon>
        <taxon>Alphaproteobacteria</taxon>
        <taxon>Rhodobacterales</taxon>
        <taxon>Paracoccaceae</taxon>
        <taxon>Yoonia</taxon>
    </lineage>
</organism>
<sequence length="279" mass="31096">MDHIRAAIEQARKERMAVKAKANEPEKPEKLDGKRMAEQGNVVLERAWQALPAFTVKPKRLVRNRIMTYEANAEATPFDVARTNLLHEMRSKSWRRVAITSPSSKCGKTTMCLNLAFSLARQLDIRVMVVELDLRRPSIGRLLRVPNSTSFADVLGAKAKVQDSIQRIGPNLAFALANGPVRSPAELLQSVVAGRVMDAIEERYKPDVMIFDMPPMLIADDTMAFIDQVDCALLVAAAEATTMAEITRCKQELDSRTNLMGVVLNKCRYLDGTEAYGSY</sequence>
<keyword evidence="1" id="KW-0547">Nucleotide-binding</keyword>
<name>A0AAN0MDB7_9RHOB</name>
<reference evidence="4 5" key="2">
    <citation type="submission" date="2024-08" db="EMBL/GenBank/DDBJ databases">
        <title>Phylogenomic analyses of a clade within the roseobacter group suggest taxonomic reassignments of species of the genera Aestuariivita, Citreicella, Loktanella, Nautella, Pelagibaca, Ruegeria, Thalassobius, Thiobacimonas and Tropicibacter, and the proposal o.</title>
        <authorList>
            <person name="Jeon C.O."/>
        </authorList>
    </citation>
    <scope>NUCLEOTIDE SEQUENCE [LARGE SCALE GENOMIC DNA]</scope>
    <source>
        <strain evidence="4 5">SS1-5</strain>
    </source>
</reference>
<dbReference type="RefSeq" id="WP_342078261.1">
    <property type="nucleotide sequence ID" value="NZ_CP151767.2"/>
</dbReference>
<feature type="region of interest" description="Disordered" evidence="3">
    <location>
        <begin position="13"/>
        <end position="32"/>
    </location>
</feature>
<keyword evidence="2" id="KW-0067">ATP-binding</keyword>
<proteinExistence type="predicted"/>